<reference evidence="3 6" key="2">
    <citation type="journal article" date="2019" name="Nat. Med.">
        <title>A library of human gut bacterial isolates paired with longitudinal multiomics data enables mechanistic microbiome research.</title>
        <authorList>
            <person name="Poyet M."/>
            <person name="Groussin M."/>
            <person name="Gibbons S.M."/>
            <person name="Avila-Pacheco J."/>
            <person name="Jiang X."/>
            <person name="Kearney S.M."/>
            <person name="Perrotta A.R."/>
            <person name="Berdy B."/>
            <person name="Zhao S."/>
            <person name="Lieberman T.D."/>
            <person name="Swanson P.K."/>
            <person name="Smith M."/>
            <person name="Roesemann S."/>
            <person name="Alexander J.E."/>
            <person name="Rich S.A."/>
            <person name="Livny J."/>
            <person name="Vlamakis H."/>
            <person name="Clish C."/>
            <person name="Bullock K."/>
            <person name="Deik A."/>
            <person name="Scott J."/>
            <person name="Pierce K.A."/>
            <person name="Xavier R.J."/>
            <person name="Alm E.J."/>
        </authorList>
    </citation>
    <scope>NUCLEOTIDE SEQUENCE [LARGE SCALE GENOMIC DNA]</scope>
    <source>
        <strain evidence="3 6">BIOML-A19</strain>
    </source>
</reference>
<evidence type="ECO:0008006" key="7">
    <source>
        <dbReference type="Google" id="ProtNLM"/>
    </source>
</evidence>
<accession>A0A174MS97</accession>
<dbReference type="STRING" id="47678.ERS852494_00055"/>
<dbReference type="EMBL" id="CZAI01000001">
    <property type="protein sequence ID" value="CUO50703.1"/>
    <property type="molecule type" value="Genomic_DNA"/>
</dbReference>
<evidence type="ECO:0000313" key="1">
    <source>
        <dbReference type="EMBL" id="CUO50703.1"/>
    </source>
</evidence>
<dbReference type="EMBL" id="VVYD01000001">
    <property type="protein sequence ID" value="KAA5503845.1"/>
    <property type="molecule type" value="Genomic_DNA"/>
</dbReference>
<dbReference type="PROSITE" id="PS51257">
    <property type="entry name" value="PROKAR_LIPOPROTEIN"/>
    <property type="match status" value="1"/>
</dbReference>
<gene>
    <name evidence="1" type="ORF">ERS852494_00055</name>
    <name evidence="2" type="ORF">ERS852558_00096</name>
    <name evidence="3" type="ORF">F2Y31_00935</name>
</gene>
<sequence length="242" mass="27575">MKYSYNVFFIILWGLFISCSSDDPAVDSNEGKDDKEDPLPDKGTLFADFETYDTTPYFFRYGNSGSSKIDDYYPRWAYSHIVIDNPVQSEENTSSKVLEYTSMEARNYGLKFRFSETVDIDELRGIRFRIYQPANVIGKETWKGTSKAVSQQLGVKLIGRFNSVNDYEQEEGVLLTNSLVDFKEEGAWKTYTFVFSKREYSAAATQLKNGIAGIVILPTYSSGVTLAEGNKYKCYIDDIEIL</sequence>
<evidence type="ECO:0000313" key="6">
    <source>
        <dbReference type="Proteomes" id="UP000368418"/>
    </source>
</evidence>
<dbReference type="Proteomes" id="UP000368418">
    <property type="component" value="Unassembled WGS sequence"/>
</dbReference>
<dbReference type="Proteomes" id="UP000095657">
    <property type="component" value="Unassembled WGS sequence"/>
</dbReference>
<evidence type="ECO:0000313" key="5">
    <source>
        <dbReference type="Proteomes" id="UP000095725"/>
    </source>
</evidence>
<dbReference type="Proteomes" id="UP000095725">
    <property type="component" value="Unassembled WGS sequence"/>
</dbReference>
<organism evidence="2 5">
    <name type="scientific">Bacteroides caccae</name>
    <dbReference type="NCBI Taxonomy" id="47678"/>
    <lineage>
        <taxon>Bacteria</taxon>
        <taxon>Pseudomonadati</taxon>
        <taxon>Bacteroidota</taxon>
        <taxon>Bacteroidia</taxon>
        <taxon>Bacteroidales</taxon>
        <taxon>Bacteroidaceae</taxon>
        <taxon>Bacteroides</taxon>
    </lineage>
</organism>
<proteinExistence type="predicted"/>
<reference evidence="4 5" key="1">
    <citation type="submission" date="2015-09" db="EMBL/GenBank/DDBJ databases">
        <authorList>
            <consortium name="Pathogen Informatics"/>
        </authorList>
    </citation>
    <scope>NUCLEOTIDE SEQUENCE [LARGE SCALE GENOMIC DNA]</scope>
    <source>
        <strain evidence="1 4">2789STDY5834880</strain>
        <strain evidence="2 5">2789STDY5834946</strain>
    </source>
</reference>
<protein>
    <recommendedName>
        <fullName evidence="7">Lipoprotein</fullName>
    </recommendedName>
</protein>
<dbReference type="AlphaFoldDB" id="A0A174MS97"/>
<dbReference type="EMBL" id="CZBL01000001">
    <property type="protein sequence ID" value="CUP39183.1"/>
    <property type="molecule type" value="Genomic_DNA"/>
</dbReference>
<name>A0A174MS97_9BACE</name>
<evidence type="ECO:0000313" key="3">
    <source>
        <dbReference type="EMBL" id="KAA5503845.1"/>
    </source>
</evidence>
<dbReference type="RefSeq" id="WP_055169522.1">
    <property type="nucleotide sequence ID" value="NZ_CACRTB010000007.1"/>
</dbReference>
<evidence type="ECO:0000313" key="2">
    <source>
        <dbReference type="EMBL" id="CUP39183.1"/>
    </source>
</evidence>
<evidence type="ECO:0000313" key="4">
    <source>
        <dbReference type="Proteomes" id="UP000095657"/>
    </source>
</evidence>